<evidence type="ECO:0000256" key="2">
    <source>
        <dbReference type="ARBA" id="ARBA00022723"/>
    </source>
</evidence>
<evidence type="ECO:0000256" key="4">
    <source>
        <dbReference type="ARBA" id="ARBA00022833"/>
    </source>
</evidence>
<dbReference type="Pfam" id="PF00753">
    <property type="entry name" value="Lactamase_B"/>
    <property type="match status" value="1"/>
</dbReference>
<dbReference type="AlphaFoldDB" id="A0A5B2TL55"/>
<keyword evidence="7" id="KW-1185">Reference proteome</keyword>
<protein>
    <submittedName>
        <fullName evidence="6">MBL fold metallo-hydrolase</fullName>
    </submittedName>
</protein>
<evidence type="ECO:0000313" key="6">
    <source>
        <dbReference type="EMBL" id="KAA2215247.1"/>
    </source>
</evidence>
<evidence type="ECO:0000259" key="5">
    <source>
        <dbReference type="SMART" id="SM00849"/>
    </source>
</evidence>
<dbReference type="PANTHER" id="PTHR42978">
    <property type="entry name" value="QUORUM-QUENCHING LACTONASE YTNP-RELATED-RELATED"/>
    <property type="match status" value="1"/>
</dbReference>
<dbReference type="OrthoDB" id="9773738at2"/>
<dbReference type="PROSITE" id="PS51318">
    <property type="entry name" value="TAT"/>
    <property type="match status" value="1"/>
</dbReference>
<dbReference type="GO" id="GO:0046872">
    <property type="term" value="F:metal ion binding"/>
    <property type="evidence" value="ECO:0007669"/>
    <property type="project" value="UniProtKB-KW"/>
</dbReference>
<comment type="similarity">
    <text evidence="1">Belongs to the metallo-beta-lactamase superfamily.</text>
</comment>
<comment type="caution">
    <text evidence="6">The sequence shown here is derived from an EMBL/GenBank/DDBJ whole genome shotgun (WGS) entry which is preliminary data.</text>
</comment>
<dbReference type="InterPro" id="IPR036866">
    <property type="entry name" value="RibonucZ/Hydroxyglut_hydro"/>
</dbReference>
<evidence type="ECO:0000256" key="3">
    <source>
        <dbReference type="ARBA" id="ARBA00022801"/>
    </source>
</evidence>
<dbReference type="InterPro" id="IPR051013">
    <property type="entry name" value="MBL_superfamily_lactonases"/>
</dbReference>
<dbReference type="EMBL" id="VUKA01000001">
    <property type="protein sequence ID" value="KAA2215247.1"/>
    <property type="molecule type" value="Genomic_DNA"/>
</dbReference>
<dbReference type="Proteomes" id="UP000322110">
    <property type="component" value="Unassembled WGS sequence"/>
</dbReference>
<reference evidence="6 7" key="1">
    <citation type="journal article" date="2015" name="Int. J. Syst. Evol. Microbiol.">
        <title>Roseomonas oryzae sp. nov., isolated from paddy rhizosphere soil.</title>
        <authorList>
            <person name="Ramaprasad E.V."/>
            <person name="Sasikala Ch."/>
            <person name="Ramana Ch.V."/>
        </authorList>
    </citation>
    <scope>NUCLEOTIDE SEQUENCE [LARGE SCALE GENOMIC DNA]</scope>
    <source>
        <strain evidence="6 7">KCTC 42542</strain>
    </source>
</reference>
<keyword evidence="4" id="KW-0862">Zinc</keyword>
<evidence type="ECO:0000313" key="7">
    <source>
        <dbReference type="Proteomes" id="UP000322110"/>
    </source>
</evidence>
<accession>A0A5B2TL55</accession>
<dbReference type="SMART" id="SM00849">
    <property type="entry name" value="Lactamase_B"/>
    <property type="match status" value="1"/>
</dbReference>
<dbReference type="CDD" id="cd07720">
    <property type="entry name" value="OPHC2-like_MBL-fold"/>
    <property type="match status" value="1"/>
</dbReference>
<dbReference type="Gene3D" id="3.60.15.10">
    <property type="entry name" value="Ribonuclease Z/Hydroxyacylglutathione hydrolase-like"/>
    <property type="match status" value="1"/>
</dbReference>
<dbReference type="InterPro" id="IPR006311">
    <property type="entry name" value="TAT_signal"/>
</dbReference>
<sequence length="333" mass="35585">MELDRRGLMLAAGAVALAPAVLRFGLGEARAQAATAPPLGDPAAQAPGFYRFKLGSRTVTMVNDGFGRRPKPTEGFVRNADSAAVAAALQDAFLPTDTLEISYTAMVLDGPEDLTLFDTGTGGQLGPTGGRLGANMRAAGLDASRVTRVVLTHFHGDHIMGLTDAEGRPSFPNAELVVPKDEWAFWMDDGQASRAPEAMKAAFANVRRKMEPYKAKLRQVDGAAPVADGIQAVPTPGHTPGHTSYLLADGDDQLMVLGDITNHPALNLINPGWHLVFDMDPKLAESTRRSTFDRISADRIRCTGYHFPFPAVGFAAKEGEGYRFVQAPWSSAV</sequence>
<name>A0A5B2TL55_9PROT</name>
<dbReference type="GO" id="GO:0016787">
    <property type="term" value="F:hydrolase activity"/>
    <property type="evidence" value="ECO:0007669"/>
    <property type="project" value="UniProtKB-KW"/>
</dbReference>
<dbReference type="SUPFAM" id="SSF56281">
    <property type="entry name" value="Metallo-hydrolase/oxidoreductase"/>
    <property type="match status" value="1"/>
</dbReference>
<gene>
    <name evidence="6" type="ORF">F0Q34_01570</name>
</gene>
<evidence type="ECO:0000256" key="1">
    <source>
        <dbReference type="ARBA" id="ARBA00007749"/>
    </source>
</evidence>
<keyword evidence="3 6" id="KW-0378">Hydrolase</keyword>
<proteinExistence type="inferred from homology"/>
<organism evidence="6 7">
    <name type="scientific">Teichococcus oryzae</name>
    <dbReference type="NCBI Taxonomy" id="1608942"/>
    <lineage>
        <taxon>Bacteria</taxon>
        <taxon>Pseudomonadati</taxon>
        <taxon>Pseudomonadota</taxon>
        <taxon>Alphaproteobacteria</taxon>
        <taxon>Acetobacterales</taxon>
        <taxon>Roseomonadaceae</taxon>
        <taxon>Roseomonas</taxon>
    </lineage>
</organism>
<keyword evidence="2" id="KW-0479">Metal-binding</keyword>
<dbReference type="InterPro" id="IPR001279">
    <property type="entry name" value="Metallo-B-lactamas"/>
</dbReference>
<feature type="domain" description="Metallo-beta-lactamase" evidence="5">
    <location>
        <begin position="102"/>
        <end position="306"/>
    </location>
</feature>
<dbReference type="PANTHER" id="PTHR42978:SF6">
    <property type="entry name" value="QUORUM-QUENCHING LACTONASE YTNP-RELATED"/>
    <property type="match status" value="1"/>
</dbReference>